<comment type="caution">
    <text evidence="2">The sequence shown here is derived from an EMBL/GenBank/DDBJ whole genome shotgun (WGS) entry which is preliminary data.</text>
</comment>
<feature type="signal peptide" evidence="1">
    <location>
        <begin position="1"/>
        <end position="27"/>
    </location>
</feature>
<accession>A0ABU2P1N2</accession>
<evidence type="ECO:0000313" key="3">
    <source>
        <dbReference type="Proteomes" id="UP001183586"/>
    </source>
</evidence>
<proteinExistence type="predicted"/>
<organism evidence="2 3">
    <name type="scientific">Streptomyces dubilierae</name>
    <dbReference type="NCBI Taxonomy" id="3075533"/>
    <lineage>
        <taxon>Bacteria</taxon>
        <taxon>Bacillati</taxon>
        <taxon>Actinomycetota</taxon>
        <taxon>Actinomycetes</taxon>
        <taxon>Kitasatosporales</taxon>
        <taxon>Streptomycetaceae</taxon>
        <taxon>Streptomyces</taxon>
    </lineage>
</organism>
<dbReference type="RefSeq" id="WP_311678238.1">
    <property type="nucleotide sequence ID" value="NZ_JAVREU010000001.1"/>
</dbReference>
<keyword evidence="1" id="KW-0732">Signal</keyword>
<evidence type="ECO:0000313" key="2">
    <source>
        <dbReference type="EMBL" id="MDT0386048.1"/>
    </source>
</evidence>
<reference evidence="3" key="1">
    <citation type="submission" date="2023-07" db="EMBL/GenBank/DDBJ databases">
        <title>30 novel species of actinomycetes from the DSMZ collection.</title>
        <authorList>
            <person name="Nouioui I."/>
        </authorList>
    </citation>
    <scope>NUCLEOTIDE SEQUENCE [LARGE SCALE GENOMIC DNA]</scope>
    <source>
        <strain evidence="3">DSM 41921</strain>
    </source>
</reference>
<name>A0ABU2P1N2_9ACTN</name>
<keyword evidence="3" id="KW-1185">Reference proteome</keyword>
<dbReference type="EMBL" id="JAVREU010000001">
    <property type="protein sequence ID" value="MDT0386048.1"/>
    <property type="molecule type" value="Genomic_DNA"/>
</dbReference>
<feature type="chain" id="PRO_5046510824" evidence="1">
    <location>
        <begin position="28"/>
        <end position="381"/>
    </location>
</feature>
<gene>
    <name evidence="2" type="ORF">RM641_01260</name>
</gene>
<protein>
    <submittedName>
        <fullName evidence="2">Uncharacterized protein</fullName>
    </submittedName>
</protein>
<evidence type="ECO:0000256" key="1">
    <source>
        <dbReference type="SAM" id="SignalP"/>
    </source>
</evidence>
<sequence length="381" mass="41489">MNRRTTWRTAAAAVTLAVGLVALPAQAHGATSGDLNPAQAQALEQRLESLLPDGAARAERLQAELGVDDLVPGEVIDPADYQCTTATPVRDWLAALTEGWDASDHGVATIFQQVVLLNAVLFPDEAGDDFGQQGEFTTPITRTTRDLRSFWDVDGNRVRVVPMHSDVLLDRTRVARVFQIGFGFDEAVSTQLANAVATLADQDKFEHGRHPLFTFNAFAVDGSDLPGVGTIPPEIVMGDGVLEGFRAVGLDDVAPQAILAHEYGHQIQYQKGLFTSDLTGAEASRRTELMADAFGSYYLTHARGASMQWKRVREFSQVFFQLGDCSFSLSSHHGTPNQRLHSVEWAYSVAEDAQKQGHVLPSLAFAAQFDQELPQLTEPDA</sequence>
<dbReference type="Proteomes" id="UP001183586">
    <property type="component" value="Unassembled WGS sequence"/>
</dbReference>